<evidence type="ECO:0000313" key="6">
    <source>
        <dbReference type="Proteomes" id="UP000078200"/>
    </source>
</evidence>
<dbReference type="VEuPathDB" id="VectorBase:GAUT039777"/>
<dbReference type="PROSITE" id="PS50088">
    <property type="entry name" value="ANK_REPEAT"/>
    <property type="match status" value="1"/>
</dbReference>
<dbReference type="Proteomes" id="UP000078200">
    <property type="component" value="Unassembled WGS sequence"/>
</dbReference>
<accession>A0A1A9VKH4</accession>
<dbReference type="STRING" id="7395.A0A1A9VKH4"/>
<keyword evidence="6" id="KW-1185">Reference proteome</keyword>
<feature type="transmembrane region" description="Helical" evidence="4">
    <location>
        <begin position="85"/>
        <end position="105"/>
    </location>
</feature>
<dbReference type="PROSITE" id="PS50297">
    <property type="entry name" value="ANK_REP_REGION"/>
    <property type="match status" value="1"/>
</dbReference>
<dbReference type="SUPFAM" id="SSF48403">
    <property type="entry name" value="Ankyrin repeat"/>
    <property type="match status" value="1"/>
</dbReference>
<evidence type="ECO:0000256" key="3">
    <source>
        <dbReference type="PROSITE-ProRule" id="PRU00023"/>
    </source>
</evidence>
<dbReference type="PANTHER" id="PTHR24198:SF194">
    <property type="entry name" value="INVERSIN-A"/>
    <property type="match status" value="1"/>
</dbReference>
<dbReference type="Pfam" id="PF12796">
    <property type="entry name" value="Ank_2"/>
    <property type="match status" value="2"/>
</dbReference>
<dbReference type="SUPFAM" id="SSF81442">
    <property type="entry name" value="Cytochrome c oxidase subunit I-like"/>
    <property type="match status" value="1"/>
</dbReference>
<dbReference type="PANTHER" id="PTHR24198">
    <property type="entry name" value="ANKYRIN REPEAT AND PROTEIN KINASE DOMAIN-CONTAINING PROTEIN"/>
    <property type="match status" value="1"/>
</dbReference>
<keyword evidence="4" id="KW-0472">Membrane</keyword>
<keyword evidence="4" id="KW-0812">Transmembrane</keyword>
<feature type="transmembrane region" description="Helical" evidence="4">
    <location>
        <begin position="16"/>
        <end position="40"/>
    </location>
</feature>
<sequence>MPPGLYNSDKNLFYEYLFWGGGHLLQFAFTQGMFLVYLIISDVSLASSNKITILPLFINTILAIGAPFVYFVYPVDSAKLIQFFTWHMRIAGAVLPCFLVILVCCNIRTFINDKSNYLLHSFLLFTYGGMLGVLTIEGNVTIPAHYHGSVVGITIAFMNFVYWLLPKLNYKEVMVRLQIYAYSVGHFLHITGLVWLGGYGALRKVANLPKILSAINADNDLDKGNIVERIKEKLSLESLKEYCEWKDTNFDVGHLFKVTDGNNIDDHTLFNLAIKSNCTNVVNVLISIGPDINKAHQHKWAPLLLAIESGNLEILRVLIDKGKTIIKAFERTRFPLLILAIVDHHLEIAKVLIDGGVDVNEPTEDGHTPLMLAAEAGYVEIVQALIDKGADINKGDRVGFVPLHPAIRTNEIAACQCIVNHIAKLEVAGLHINQANLQLKNKLINRAQPGHNRTIASSYEASLRKCKEDVEKLPKEDKSLCEFLKESNINKLVSIWEANENISSKFNNERDTDIKERYPEYAHILIHKANEVKKEIFLYNHKPLIDILLTKCGHDIKSMTFTRIKAFFEIYKNDIVVDFLKIEKSLIEFVDFKDVKKRHVPRLELQAFVKAIKQSRGLDNPNIEKHLATGYHVLSE</sequence>
<evidence type="ECO:0000256" key="1">
    <source>
        <dbReference type="ARBA" id="ARBA00022737"/>
    </source>
</evidence>
<dbReference type="Gene3D" id="1.20.210.10">
    <property type="entry name" value="Cytochrome c oxidase-like, subunit I domain"/>
    <property type="match status" value="1"/>
</dbReference>
<evidence type="ECO:0000256" key="2">
    <source>
        <dbReference type="ARBA" id="ARBA00023043"/>
    </source>
</evidence>
<reference evidence="5" key="1">
    <citation type="submission" date="2020-05" db="UniProtKB">
        <authorList>
            <consortium name="EnsemblMetazoa"/>
        </authorList>
    </citation>
    <scope>IDENTIFICATION</scope>
    <source>
        <strain evidence="5">TTRI</strain>
    </source>
</reference>
<dbReference type="InterPro" id="IPR036770">
    <property type="entry name" value="Ankyrin_rpt-contain_sf"/>
</dbReference>
<keyword evidence="1" id="KW-0677">Repeat</keyword>
<evidence type="ECO:0000256" key="4">
    <source>
        <dbReference type="SAM" id="Phobius"/>
    </source>
</evidence>
<protein>
    <submittedName>
        <fullName evidence="5">Uncharacterized protein</fullName>
    </submittedName>
</protein>
<keyword evidence="4" id="KW-1133">Transmembrane helix</keyword>
<dbReference type="EnsemblMetazoa" id="GAUT039777-RA">
    <property type="protein sequence ID" value="GAUT039777-PA"/>
    <property type="gene ID" value="GAUT039777"/>
</dbReference>
<dbReference type="Gene3D" id="1.25.40.20">
    <property type="entry name" value="Ankyrin repeat-containing domain"/>
    <property type="match status" value="1"/>
</dbReference>
<feature type="transmembrane region" description="Helical" evidence="4">
    <location>
        <begin position="177"/>
        <end position="202"/>
    </location>
</feature>
<feature type="transmembrane region" description="Helical" evidence="4">
    <location>
        <begin position="146"/>
        <end position="165"/>
    </location>
</feature>
<organism evidence="5 6">
    <name type="scientific">Glossina austeni</name>
    <name type="common">Savannah tsetse fly</name>
    <dbReference type="NCBI Taxonomy" id="7395"/>
    <lineage>
        <taxon>Eukaryota</taxon>
        <taxon>Metazoa</taxon>
        <taxon>Ecdysozoa</taxon>
        <taxon>Arthropoda</taxon>
        <taxon>Hexapoda</taxon>
        <taxon>Insecta</taxon>
        <taxon>Pterygota</taxon>
        <taxon>Neoptera</taxon>
        <taxon>Endopterygota</taxon>
        <taxon>Diptera</taxon>
        <taxon>Brachycera</taxon>
        <taxon>Muscomorpha</taxon>
        <taxon>Hippoboscoidea</taxon>
        <taxon>Glossinidae</taxon>
        <taxon>Glossina</taxon>
    </lineage>
</organism>
<feature type="transmembrane region" description="Helical" evidence="4">
    <location>
        <begin position="117"/>
        <end position="134"/>
    </location>
</feature>
<feature type="transmembrane region" description="Helical" evidence="4">
    <location>
        <begin position="52"/>
        <end position="73"/>
    </location>
</feature>
<dbReference type="SMART" id="SM00248">
    <property type="entry name" value="ANK"/>
    <property type="match status" value="5"/>
</dbReference>
<dbReference type="AlphaFoldDB" id="A0A1A9VKH4"/>
<name>A0A1A9VKH4_GLOAU</name>
<feature type="repeat" description="ANK" evidence="3">
    <location>
        <begin position="365"/>
        <end position="397"/>
    </location>
</feature>
<dbReference type="InterPro" id="IPR002110">
    <property type="entry name" value="Ankyrin_rpt"/>
</dbReference>
<dbReference type="InterPro" id="IPR036927">
    <property type="entry name" value="Cyt_c_oxase-like_su1_sf"/>
</dbReference>
<proteinExistence type="predicted"/>
<keyword evidence="2 3" id="KW-0040">ANK repeat</keyword>
<evidence type="ECO:0000313" key="5">
    <source>
        <dbReference type="EnsemblMetazoa" id="GAUT039777-PA"/>
    </source>
</evidence>